<dbReference type="EMBL" id="KK852840">
    <property type="protein sequence ID" value="KDR15194.1"/>
    <property type="molecule type" value="Genomic_DNA"/>
</dbReference>
<dbReference type="Pfam" id="PF00076">
    <property type="entry name" value="RRM_1"/>
    <property type="match status" value="1"/>
</dbReference>
<dbReference type="SUPFAM" id="SSF54928">
    <property type="entry name" value="RNA-binding domain, RBD"/>
    <property type="match status" value="1"/>
</dbReference>
<dbReference type="InterPro" id="IPR012677">
    <property type="entry name" value="Nucleotide-bd_a/b_plait_sf"/>
</dbReference>
<sequence>EPIPENMIEDRRLWIGNLDPRVSEKLIFVFVLRFLYWYHLLKLVQKHGTIDKFDLLFHRSGPSAGQPRGYAFVTYSTKVDARKAKDVLNGMVMGHKRMVVRWANSVSKEELVKPKPELIIPALAGAKTEKKVR</sequence>
<protein>
    <recommendedName>
        <fullName evidence="1">Probable RNA-binding protein 18</fullName>
    </recommendedName>
    <alternativeName>
        <fullName evidence="3">RNA-binding motif protein 18</fullName>
    </alternativeName>
</protein>
<organism evidence="6 7">
    <name type="scientific">Zootermopsis nevadensis</name>
    <name type="common">Dampwood termite</name>
    <dbReference type="NCBI Taxonomy" id="136037"/>
    <lineage>
        <taxon>Eukaryota</taxon>
        <taxon>Metazoa</taxon>
        <taxon>Ecdysozoa</taxon>
        <taxon>Arthropoda</taxon>
        <taxon>Hexapoda</taxon>
        <taxon>Insecta</taxon>
        <taxon>Pterygota</taxon>
        <taxon>Neoptera</taxon>
        <taxon>Polyneoptera</taxon>
        <taxon>Dictyoptera</taxon>
        <taxon>Blattodea</taxon>
        <taxon>Blattoidea</taxon>
        <taxon>Termitoidae</taxon>
        <taxon>Termopsidae</taxon>
        <taxon>Zootermopsis</taxon>
    </lineage>
</organism>
<proteinExistence type="predicted"/>
<dbReference type="AlphaFoldDB" id="A0A067R6X9"/>
<keyword evidence="2 4" id="KW-0694">RNA-binding</keyword>
<evidence type="ECO:0000313" key="6">
    <source>
        <dbReference type="EMBL" id="KDR15194.1"/>
    </source>
</evidence>
<evidence type="ECO:0000256" key="4">
    <source>
        <dbReference type="PROSITE-ProRule" id="PRU00176"/>
    </source>
</evidence>
<dbReference type="eggNOG" id="ENOG502S20K">
    <property type="taxonomic scope" value="Eukaryota"/>
</dbReference>
<dbReference type="FunCoup" id="A0A067R6X9">
    <property type="interactions" value="1537"/>
</dbReference>
<dbReference type="STRING" id="136037.A0A067R6X9"/>
<dbReference type="InParanoid" id="A0A067R6X9"/>
<dbReference type="PROSITE" id="PS50102">
    <property type="entry name" value="RRM"/>
    <property type="match status" value="1"/>
</dbReference>
<evidence type="ECO:0000256" key="1">
    <source>
        <dbReference type="ARBA" id="ARBA00021141"/>
    </source>
</evidence>
<dbReference type="Proteomes" id="UP000027135">
    <property type="component" value="Unassembled WGS sequence"/>
</dbReference>
<dbReference type="CDD" id="cd12355">
    <property type="entry name" value="RRM_RBM18"/>
    <property type="match status" value="1"/>
</dbReference>
<dbReference type="Gene3D" id="3.30.70.330">
    <property type="match status" value="1"/>
</dbReference>
<keyword evidence="7" id="KW-1185">Reference proteome</keyword>
<name>A0A067R6X9_ZOONE</name>
<feature type="non-terminal residue" evidence="6">
    <location>
        <position position="1"/>
    </location>
</feature>
<dbReference type="SMART" id="SM00360">
    <property type="entry name" value="RRM"/>
    <property type="match status" value="1"/>
</dbReference>
<dbReference type="GO" id="GO:0003723">
    <property type="term" value="F:RNA binding"/>
    <property type="evidence" value="ECO:0007669"/>
    <property type="project" value="UniProtKB-UniRule"/>
</dbReference>
<evidence type="ECO:0000259" key="5">
    <source>
        <dbReference type="PROSITE" id="PS50102"/>
    </source>
</evidence>
<dbReference type="InterPro" id="IPR000504">
    <property type="entry name" value="RRM_dom"/>
</dbReference>
<feature type="domain" description="RRM" evidence="5">
    <location>
        <begin position="11"/>
        <end position="105"/>
    </location>
</feature>
<evidence type="ECO:0000313" key="7">
    <source>
        <dbReference type="Proteomes" id="UP000027135"/>
    </source>
</evidence>
<dbReference type="InterPro" id="IPR039157">
    <property type="entry name" value="RBM18_RRM"/>
</dbReference>
<dbReference type="InterPro" id="IPR035979">
    <property type="entry name" value="RBD_domain_sf"/>
</dbReference>
<evidence type="ECO:0000256" key="3">
    <source>
        <dbReference type="ARBA" id="ARBA00030780"/>
    </source>
</evidence>
<accession>A0A067R6X9</accession>
<reference evidence="6 7" key="1">
    <citation type="journal article" date="2014" name="Nat. Commun.">
        <title>Molecular traces of alternative social organization in a termite genome.</title>
        <authorList>
            <person name="Terrapon N."/>
            <person name="Li C."/>
            <person name="Robertson H.M."/>
            <person name="Ji L."/>
            <person name="Meng X."/>
            <person name="Booth W."/>
            <person name="Chen Z."/>
            <person name="Childers C.P."/>
            <person name="Glastad K.M."/>
            <person name="Gokhale K."/>
            <person name="Gowin J."/>
            <person name="Gronenberg W."/>
            <person name="Hermansen R.A."/>
            <person name="Hu H."/>
            <person name="Hunt B.G."/>
            <person name="Huylmans A.K."/>
            <person name="Khalil S.M."/>
            <person name="Mitchell R.D."/>
            <person name="Munoz-Torres M.C."/>
            <person name="Mustard J.A."/>
            <person name="Pan H."/>
            <person name="Reese J.T."/>
            <person name="Scharf M.E."/>
            <person name="Sun F."/>
            <person name="Vogel H."/>
            <person name="Xiao J."/>
            <person name="Yang W."/>
            <person name="Yang Z."/>
            <person name="Yang Z."/>
            <person name="Zhou J."/>
            <person name="Zhu J."/>
            <person name="Brent C.S."/>
            <person name="Elsik C.G."/>
            <person name="Goodisman M.A."/>
            <person name="Liberles D.A."/>
            <person name="Roe R.M."/>
            <person name="Vargo E.L."/>
            <person name="Vilcinskas A."/>
            <person name="Wang J."/>
            <person name="Bornberg-Bauer E."/>
            <person name="Korb J."/>
            <person name="Zhang G."/>
            <person name="Liebig J."/>
        </authorList>
    </citation>
    <scope>NUCLEOTIDE SEQUENCE [LARGE SCALE GENOMIC DNA]</scope>
    <source>
        <tissue evidence="6">Whole organism</tissue>
    </source>
</reference>
<gene>
    <name evidence="6" type="ORF">L798_10967</name>
</gene>
<dbReference type="OMA" id="MVVRWAN"/>
<evidence type="ECO:0000256" key="2">
    <source>
        <dbReference type="ARBA" id="ARBA00022884"/>
    </source>
</evidence>